<keyword evidence="11" id="KW-1185">Reference proteome</keyword>
<dbReference type="EC" id="2.1.2.5" evidence="3"/>
<evidence type="ECO:0000256" key="2">
    <source>
        <dbReference type="ARBA" id="ARBA00005082"/>
    </source>
</evidence>
<dbReference type="RefSeq" id="WP_089283304.1">
    <property type="nucleotide sequence ID" value="NZ_FZOJ01000011.1"/>
</dbReference>
<dbReference type="SMART" id="SM01221">
    <property type="entry name" value="FTCD"/>
    <property type="match status" value="1"/>
</dbReference>
<evidence type="ECO:0000259" key="8">
    <source>
        <dbReference type="SMART" id="SM01221"/>
    </source>
</evidence>
<proteinExistence type="predicted"/>
<dbReference type="GO" id="GO:0019556">
    <property type="term" value="P:L-histidine catabolic process to glutamate and formamide"/>
    <property type="evidence" value="ECO:0007669"/>
    <property type="project" value="UniProtKB-UniPathway"/>
</dbReference>
<sequence length="298" mass="33001">MAKIVECVPNFSEGRNNEVIEAIVEEVRRVEGAKLLDYSSDKSHNRTVVTIVGKPEAVTTAAFNLAKKAAELIDMSIHEGEHPRMGATDVIPFIPIADVTMAECVEMAREVGRRMGEELNIPVYLYEDAATTPQRGNLAEVRKGQYEGFFEKIKKEEWKPDFGPATMNVKAGATAVGARVPLVAYNVNLATDNIEIASAIAKKVRFLGGGLRYVKGIGVMLEERNIAQVSMNLVNYEKTAIYQAFEMVKMEAQRYGIAVIGSEVIGLVPMKSLIDCAEYYLQIEDFSMDQILEKRVAE</sequence>
<dbReference type="GO" id="GO:0005737">
    <property type="term" value="C:cytoplasm"/>
    <property type="evidence" value="ECO:0007669"/>
    <property type="project" value="UniProtKB-SubCell"/>
</dbReference>
<dbReference type="Pfam" id="PF02971">
    <property type="entry name" value="FTCD"/>
    <property type="match status" value="1"/>
</dbReference>
<dbReference type="Pfam" id="PF07837">
    <property type="entry name" value="FTCD_N"/>
    <property type="match status" value="1"/>
</dbReference>
<dbReference type="InterPro" id="IPR037064">
    <property type="entry name" value="Formiminotransferase_N_sf"/>
</dbReference>
<accession>A0A239F145</accession>
<dbReference type="GO" id="GO:0019557">
    <property type="term" value="P:L-histidine catabolic process to glutamate and formate"/>
    <property type="evidence" value="ECO:0007669"/>
    <property type="project" value="UniProtKB-UniPathway"/>
</dbReference>
<dbReference type="AlphaFoldDB" id="A0A239F145"/>
<evidence type="ECO:0000256" key="3">
    <source>
        <dbReference type="ARBA" id="ARBA00012252"/>
    </source>
</evidence>
<evidence type="ECO:0000313" key="11">
    <source>
        <dbReference type="Proteomes" id="UP000198304"/>
    </source>
</evidence>
<dbReference type="GO" id="GO:0005542">
    <property type="term" value="F:folic acid binding"/>
    <property type="evidence" value="ECO:0007669"/>
    <property type="project" value="UniProtKB-KW"/>
</dbReference>
<evidence type="ECO:0000259" key="9">
    <source>
        <dbReference type="SMART" id="SM01222"/>
    </source>
</evidence>
<evidence type="ECO:0000256" key="7">
    <source>
        <dbReference type="ARBA" id="ARBA00022954"/>
    </source>
</evidence>
<evidence type="ECO:0000256" key="4">
    <source>
        <dbReference type="ARBA" id="ARBA00022490"/>
    </source>
</evidence>
<dbReference type="SUPFAM" id="SSF55116">
    <property type="entry name" value="Formiminotransferase domain of formiminotransferase-cyclodeaminase"/>
    <property type="match status" value="2"/>
</dbReference>
<dbReference type="SMART" id="SM01222">
    <property type="entry name" value="FTCD_N"/>
    <property type="match status" value="1"/>
</dbReference>
<evidence type="ECO:0000256" key="6">
    <source>
        <dbReference type="ARBA" id="ARBA00022808"/>
    </source>
</evidence>
<evidence type="ECO:0000256" key="5">
    <source>
        <dbReference type="ARBA" id="ARBA00022679"/>
    </source>
</evidence>
<keyword evidence="6" id="KW-0369">Histidine metabolism</keyword>
<dbReference type="InterPro" id="IPR022384">
    <property type="entry name" value="FormiminoTrfase_cat_dom_sf"/>
</dbReference>
<gene>
    <name evidence="10" type="ORF">SAMN05446037_1011136</name>
</gene>
<keyword evidence="7" id="KW-0290">Folate-binding</keyword>
<dbReference type="InterPro" id="IPR004227">
    <property type="entry name" value="Formiminotransferase_cat"/>
</dbReference>
<feature type="domain" description="Formiminotransferase C-terminal subdomain" evidence="8">
    <location>
        <begin position="181"/>
        <end position="295"/>
    </location>
</feature>
<dbReference type="InterPro" id="IPR037070">
    <property type="entry name" value="Formiminotransferase_C_sf"/>
</dbReference>
<name>A0A239F145_9FIRM</name>
<feature type="domain" description="Formiminotransferase N-terminal subdomain" evidence="9">
    <location>
        <begin position="3"/>
        <end position="180"/>
    </location>
</feature>
<dbReference type="OrthoDB" id="9773217at2"/>
<dbReference type="GO" id="GO:0030409">
    <property type="term" value="F:glutamate formimidoyltransferase activity"/>
    <property type="evidence" value="ECO:0007669"/>
    <property type="project" value="UniProtKB-EC"/>
</dbReference>
<comment type="subcellular location">
    <subcellularLocation>
        <location evidence="1">Cytoplasm</location>
    </subcellularLocation>
</comment>
<dbReference type="InterPro" id="IPR013802">
    <property type="entry name" value="Formiminotransferase_C"/>
</dbReference>
<dbReference type="UniPathway" id="UPA00379">
    <property type="reaction ID" value="UER00555"/>
</dbReference>
<dbReference type="Gene3D" id="3.30.990.10">
    <property type="entry name" value="Formiminotransferase, N-terminal subdomain"/>
    <property type="match status" value="1"/>
</dbReference>
<protein>
    <recommendedName>
        <fullName evidence="3">glutamate formimidoyltransferase</fullName>
        <ecNumber evidence="3">2.1.2.5</ecNumber>
    </recommendedName>
</protein>
<dbReference type="PANTHER" id="PTHR12234:SF8">
    <property type="entry name" value="FORMIMINOTRANSFERASE-CYCLODEAMINASE"/>
    <property type="match status" value="1"/>
</dbReference>
<evidence type="ECO:0000313" key="10">
    <source>
        <dbReference type="EMBL" id="SNS50557.1"/>
    </source>
</evidence>
<evidence type="ECO:0000256" key="1">
    <source>
        <dbReference type="ARBA" id="ARBA00004496"/>
    </source>
</evidence>
<dbReference type="PANTHER" id="PTHR12234">
    <property type="entry name" value="FORMIMINOTRANSFERASE-CYCLODEAMINASE"/>
    <property type="match status" value="1"/>
</dbReference>
<comment type="pathway">
    <text evidence="2">Amino-acid degradation; L-histidine degradation into L-glutamate; L-glutamate from N-formimidoyl-L-glutamate (transferase route): step 1/1.</text>
</comment>
<dbReference type="InterPro" id="IPR051623">
    <property type="entry name" value="FTCD"/>
</dbReference>
<organism evidence="10 11">
    <name type="scientific">Anaerovirgula multivorans</name>
    <dbReference type="NCBI Taxonomy" id="312168"/>
    <lineage>
        <taxon>Bacteria</taxon>
        <taxon>Bacillati</taxon>
        <taxon>Bacillota</taxon>
        <taxon>Clostridia</taxon>
        <taxon>Peptostreptococcales</taxon>
        <taxon>Natronincolaceae</taxon>
        <taxon>Anaerovirgula</taxon>
    </lineage>
</organism>
<dbReference type="EMBL" id="FZOJ01000011">
    <property type="protein sequence ID" value="SNS50557.1"/>
    <property type="molecule type" value="Genomic_DNA"/>
</dbReference>
<dbReference type="InterPro" id="IPR012886">
    <property type="entry name" value="Formiminotransferase_N"/>
</dbReference>
<dbReference type="NCBIfam" id="TIGR02024">
    <property type="entry name" value="FtcD"/>
    <property type="match status" value="1"/>
</dbReference>
<dbReference type="Gene3D" id="3.30.70.670">
    <property type="entry name" value="Formiminotransferase, C-terminal subdomain"/>
    <property type="match status" value="1"/>
</dbReference>
<keyword evidence="5 10" id="KW-0808">Transferase</keyword>
<keyword evidence="4" id="KW-0963">Cytoplasm</keyword>
<dbReference type="Proteomes" id="UP000198304">
    <property type="component" value="Unassembled WGS sequence"/>
</dbReference>
<reference evidence="10 11" key="1">
    <citation type="submission" date="2017-06" db="EMBL/GenBank/DDBJ databases">
        <authorList>
            <person name="Kim H.J."/>
            <person name="Triplett B.A."/>
        </authorList>
    </citation>
    <scope>NUCLEOTIDE SEQUENCE [LARGE SCALE GENOMIC DNA]</scope>
    <source>
        <strain evidence="10 11">SCA</strain>
    </source>
</reference>